<dbReference type="OrthoDB" id="616263at2759"/>
<dbReference type="Proteomes" id="UP000235965">
    <property type="component" value="Unassembled WGS sequence"/>
</dbReference>
<dbReference type="AlphaFoldDB" id="A0A2J7RKT3"/>
<dbReference type="Gene3D" id="3.30.420.10">
    <property type="entry name" value="Ribonuclease H-like superfamily/Ribonuclease H"/>
    <property type="match status" value="1"/>
</dbReference>
<accession>A0A2J7RKT3</accession>
<evidence type="ECO:0008006" key="3">
    <source>
        <dbReference type="Google" id="ProtNLM"/>
    </source>
</evidence>
<organism evidence="1 2">
    <name type="scientific">Cryptotermes secundus</name>
    <dbReference type="NCBI Taxonomy" id="105785"/>
    <lineage>
        <taxon>Eukaryota</taxon>
        <taxon>Metazoa</taxon>
        <taxon>Ecdysozoa</taxon>
        <taxon>Arthropoda</taxon>
        <taxon>Hexapoda</taxon>
        <taxon>Insecta</taxon>
        <taxon>Pterygota</taxon>
        <taxon>Neoptera</taxon>
        <taxon>Polyneoptera</taxon>
        <taxon>Dictyoptera</taxon>
        <taxon>Blattodea</taxon>
        <taxon>Blattoidea</taxon>
        <taxon>Termitoidae</taxon>
        <taxon>Kalotermitidae</taxon>
        <taxon>Cryptotermitinae</taxon>
        <taxon>Cryptotermes</taxon>
    </lineage>
</organism>
<gene>
    <name evidence="1" type="ORF">B7P43_G13390</name>
</gene>
<evidence type="ECO:0000313" key="2">
    <source>
        <dbReference type="Proteomes" id="UP000235965"/>
    </source>
</evidence>
<dbReference type="STRING" id="105785.A0A2J7RKT3"/>
<name>A0A2J7RKT3_9NEOP</name>
<proteinExistence type="predicted"/>
<dbReference type="PANTHER" id="PTHR46060">
    <property type="entry name" value="MARINER MOS1 TRANSPOSASE-LIKE PROTEIN"/>
    <property type="match status" value="1"/>
</dbReference>
<comment type="caution">
    <text evidence="1">The sequence shown here is derived from an EMBL/GenBank/DDBJ whole genome shotgun (WGS) entry which is preliminary data.</text>
</comment>
<feature type="non-terminal residue" evidence="1">
    <location>
        <position position="1"/>
    </location>
</feature>
<dbReference type="InParanoid" id="A0A2J7RKT3"/>
<dbReference type="InterPro" id="IPR052709">
    <property type="entry name" value="Transposase-MT_Hybrid"/>
</dbReference>
<dbReference type="InterPro" id="IPR036397">
    <property type="entry name" value="RNaseH_sf"/>
</dbReference>
<dbReference type="PANTHER" id="PTHR46060:SF1">
    <property type="entry name" value="MARINER MOS1 TRANSPOSASE-LIKE PROTEIN"/>
    <property type="match status" value="1"/>
</dbReference>
<dbReference type="EMBL" id="NEVH01002707">
    <property type="protein sequence ID" value="PNF41453.1"/>
    <property type="molecule type" value="Genomic_DNA"/>
</dbReference>
<sequence length="61" mass="6713">IILQHDNPWSHGSRQTIATLGALGYTVLSHPPYSPNLAPSDYAIFDAMKDVMRAKTTSNEL</sequence>
<reference evidence="1 2" key="1">
    <citation type="submission" date="2017-12" db="EMBL/GenBank/DDBJ databases">
        <title>Hemimetabolous genomes reveal molecular basis of termite eusociality.</title>
        <authorList>
            <person name="Harrison M.C."/>
            <person name="Jongepier E."/>
            <person name="Robertson H.M."/>
            <person name="Arning N."/>
            <person name="Bitard-Feildel T."/>
            <person name="Chao H."/>
            <person name="Childers C.P."/>
            <person name="Dinh H."/>
            <person name="Doddapaneni H."/>
            <person name="Dugan S."/>
            <person name="Gowin J."/>
            <person name="Greiner C."/>
            <person name="Han Y."/>
            <person name="Hu H."/>
            <person name="Hughes D.S.T."/>
            <person name="Huylmans A.-K."/>
            <person name="Kemena C."/>
            <person name="Kremer L.P.M."/>
            <person name="Lee S.L."/>
            <person name="Lopez-Ezquerra A."/>
            <person name="Mallet L."/>
            <person name="Monroy-Kuhn J.M."/>
            <person name="Moser A."/>
            <person name="Murali S.C."/>
            <person name="Muzny D.M."/>
            <person name="Otani S."/>
            <person name="Piulachs M.-D."/>
            <person name="Poelchau M."/>
            <person name="Qu J."/>
            <person name="Schaub F."/>
            <person name="Wada-Katsumata A."/>
            <person name="Worley K.C."/>
            <person name="Xie Q."/>
            <person name="Ylla G."/>
            <person name="Poulsen M."/>
            <person name="Gibbs R.A."/>
            <person name="Schal C."/>
            <person name="Richards S."/>
            <person name="Belles X."/>
            <person name="Korb J."/>
            <person name="Bornberg-Bauer E."/>
        </authorList>
    </citation>
    <scope>NUCLEOTIDE SEQUENCE [LARGE SCALE GENOMIC DNA]</scope>
    <source>
        <tissue evidence="1">Whole body</tissue>
    </source>
</reference>
<protein>
    <recommendedName>
        <fullName evidence="3">Tc1-like transposase DDE domain-containing protein</fullName>
    </recommendedName>
</protein>
<dbReference type="GO" id="GO:0003676">
    <property type="term" value="F:nucleic acid binding"/>
    <property type="evidence" value="ECO:0007669"/>
    <property type="project" value="InterPro"/>
</dbReference>
<keyword evidence="2" id="KW-1185">Reference proteome</keyword>
<evidence type="ECO:0000313" key="1">
    <source>
        <dbReference type="EMBL" id="PNF41453.1"/>
    </source>
</evidence>